<evidence type="ECO:0000256" key="2">
    <source>
        <dbReference type="ARBA" id="ARBA00022741"/>
    </source>
</evidence>
<sequence>MGAMTLLRVESVVKKFGGLRALDGVTFSLERGEFLAVVGPNGSGKTTLLNVINGVYKPDEGKVIFEGRDITNMPPYKRARLGITRAFQVPRPFPELTVLENVIVGAIFNGGYDKEKAVEVAEEALRFVKLYEKRHQLAGRLTFNELRLLELARALAGNPKLLLLDEVMAGLTPTEIDEMAKLIKRLSEERGIAAISLVEHRMRAVAQLAHRVIVMHQGHIIAEGPPETALNDPKVVEVYLGRPWR</sequence>
<dbReference type="GO" id="GO:0005886">
    <property type="term" value="C:plasma membrane"/>
    <property type="evidence" value="ECO:0000318"/>
    <property type="project" value="GO_Central"/>
</dbReference>
<evidence type="ECO:0000256" key="5">
    <source>
        <dbReference type="ARBA" id="ARBA00056071"/>
    </source>
</evidence>
<dbReference type="GO" id="GO:0016887">
    <property type="term" value="F:ATP hydrolysis activity"/>
    <property type="evidence" value="ECO:0007669"/>
    <property type="project" value="InterPro"/>
</dbReference>
<evidence type="ECO:0000256" key="6">
    <source>
        <dbReference type="ARBA" id="ARBA00072811"/>
    </source>
</evidence>
<dbReference type="InParanoid" id="Q8ZX95"/>
<keyword evidence="4" id="KW-0029">Amino-acid transport</keyword>
<dbReference type="HOGENOM" id="CLU_000604_1_2_2"/>
<keyword evidence="2" id="KW-0547">Nucleotide-binding</keyword>
<dbReference type="EnsemblBacteria" id="AAL63454">
    <property type="protein sequence ID" value="AAL63454"/>
    <property type="gene ID" value="PAE1389"/>
</dbReference>
<keyword evidence="3 8" id="KW-0067">ATP-binding</keyword>
<dbReference type="EMBL" id="AE009441">
    <property type="protein sequence ID" value="AAL63454.1"/>
    <property type="molecule type" value="Genomic_DNA"/>
</dbReference>
<dbReference type="InterPro" id="IPR027417">
    <property type="entry name" value="P-loop_NTPase"/>
</dbReference>
<dbReference type="PANTHER" id="PTHR45772">
    <property type="entry name" value="CONSERVED COMPONENT OF ABC TRANSPORTER FOR NATURAL AMINO ACIDS-RELATED"/>
    <property type="match status" value="1"/>
</dbReference>
<gene>
    <name evidence="8" type="ordered locus">PAE1389</name>
</gene>
<dbReference type="PROSITE" id="PS50893">
    <property type="entry name" value="ABC_TRANSPORTER_2"/>
    <property type="match status" value="1"/>
</dbReference>
<dbReference type="Pfam" id="PF12399">
    <property type="entry name" value="BCA_ABC_TP_C"/>
    <property type="match status" value="1"/>
</dbReference>
<keyword evidence="9" id="KW-1185">Reference proteome</keyword>
<name>Q8ZX95_PYRAE</name>
<evidence type="ECO:0000256" key="3">
    <source>
        <dbReference type="ARBA" id="ARBA00022840"/>
    </source>
</evidence>
<dbReference type="GO" id="GO:0005524">
    <property type="term" value="F:ATP binding"/>
    <property type="evidence" value="ECO:0007669"/>
    <property type="project" value="UniProtKB-KW"/>
</dbReference>
<protein>
    <recommendedName>
        <fullName evidence="6">Probable branched-chain amino acid transport ATP-binding protein LivG</fullName>
    </recommendedName>
</protein>
<evidence type="ECO:0000256" key="1">
    <source>
        <dbReference type="ARBA" id="ARBA00022448"/>
    </source>
</evidence>
<dbReference type="Proteomes" id="UP000002439">
    <property type="component" value="Chromosome"/>
</dbReference>
<evidence type="ECO:0000313" key="9">
    <source>
        <dbReference type="Proteomes" id="UP000002439"/>
    </source>
</evidence>
<dbReference type="KEGG" id="pai:PAE1389"/>
<dbReference type="InterPro" id="IPR003593">
    <property type="entry name" value="AAA+_ATPase"/>
</dbReference>
<reference evidence="8 9" key="1">
    <citation type="journal article" date="2002" name="Proc. Natl. Acad. Sci. U.S.A.">
        <title>Genome sequence of the hyperthermophilic crenarchaeon Pyrobaculum aerophilum.</title>
        <authorList>
            <person name="Fitz-Gibbon S.T."/>
            <person name="Ladner H."/>
            <person name="Kim U.J."/>
            <person name="Stetter K.O."/>
            <person name="Simon M.I."/>
            <person name="Miller J.H."/>
        </authorList>
    </citation>
    <scope>NUCLEOTIDE SEQUENCE [LARGE SCALE GENOMIC DNA]</scope>
    <source>
        <strain evidence="9">ATCC 51768 / DSM 7523 / JCM 9630 / CIP 104966 / NBRC 100827 / IM2</strain>
    </source>
</reference>
<dbReference type="FunFam" id="3.40.50.300:FF:000421">
    <property type="entry name" value="Branched-chain amino acid ABC transporter ATP-binding protein"/>
    <property type="match status" value="1"/>
</dbReference>
<dbReference type="Pfam" id="PF00005">
    <property type="entry name" value="ABC_tran"/>
    <property type="match status" value="1"/>
</dbReference>
<comment type="function">
    <text evidence="5">Probable component of a branched-chain amino-acid transport system.</text>
</comment>
<dbReference type="AlphaFoldDB" id="Q8ZX95"/>
<dbReference type="Gene3D" id="3.40.50.300">
    <property type="entry name" value="P-loop containing nucleotide triphosphate hydrolases"/>
    <property type="match status" value="1"/>
</dbReference>
<dbReference type="CDD" id="cd03219">
    <property type="entry name" value="ABC_Mj1267_LivG_branched"/>
    <property type="match status" value="1"/>
</dbReference>
<dbReference type="STRING" id="178306.PAE1389"/>
<dbReference type="InterPro" id="IPR051120">
    <property type="entry name" value="ABC_AA/LPS_Transport"/>
</dbReference>
<proteinExistence type="predicted"/>
<dbReference type="SMART" id="SM00382">
    <property type="entry name" value="AAA"/>
    <property type="match status" value="1"/>
</dbReference>
<dbReference type="GO" id="GO:0006865">
    <property type="term" value="P:amino acid transport"/>
    <property type="evidence" value="ECO:0007669"/>
    <property type="project" value="UniProtKB-KW"/>
</dbReference>
<feature type="domain" description="ABC transporter" evidence="7">
    <location>
        <begin position="7"/>
        <end position="242"/>
    </location>
</feature>
<organism evidence="8 9">
    <name type="scientific">Pyrobaculum aerophilum (strain ATCC 51768 / DSM 7523 / JCM 9630 / CIP 104966 / NBRC 100827 / IM2)</name>
    <dbReference type="NCBI Taxonomy" id="178306"/>
    <lineage>
        <taxon>Archaea</taxon>
        <taxon>Thermoproteota</taxon>
        <taxon>Thermoprotei</taxon>
        <taxon>Thermoproteales</taxon>
        <taxon>Thermoproteaceae</taxon>
        <taxon>Pyrobaculum</taxon>
    </lineage>
</organism>
<accession>Q8ZX95</accession>
<keyword evidence="1" id="KW-0813">Transport</keyword>
<dbReference type="SUPFAM" id="SSF52540">
    <property type="entry name" value="P-loop containing nucleoside triphosphate hydrolases"/>
    <property type="match status" value="1"/>
</dbReference>
<dbReference type="PANTHER" id="PTHR45772:SF8">
    <property type="entry name" value="HIGH-AFFINITY BRANCHED-CHAIN AMINO ACID TRANSPORT ATP-BINDING PROTEIN"/>
    <property type="match status" value="1"/>
</dbReference>
<dbReference type="InterPro" id="IPR032823">
    <property type="entry name" value="BCA_ABC_TP_C"/>
</dbReference>
<dbReference type="eggNOG" id="arCOG00926">
    <property type="taxonomic scope" value="Archaea"/>
</dbReference>
<dbReference type="InterPro" id="IPR003439">
    <property type="entry name" value="ABC_transporter-like_ATP-bd"/>
</dbReference>
<evidence type="ECO:0000256" key="4">
    <source>
        <dbReference type="ARBA" id="ARBA00022970"/>
    </source>
</evidence>
<evidence type="ECO:0000313" key="8">
    <source>
        <dbReference type="EMBL" id="AAL63454.1"/>
    </source>
</evidence>
<evidence type="ECO:0000259" key="7">
    <source>
        <dbReference type="PROSITE" id="PS50893"/>
    </source>
</evidence>
<dbReference type="PATRIC" id="fig|178306.9.peg.1029"/>